<organism evidence="2 3">
    <name type="scientific">Candidatus Afipia apatlaquensis</name>
    <dbReference type="NCBI Taxonomy" id="2712852"/>
    <lineage>
        <taxon>Bacteria</taxon>
        <taxon>Pseudomonadati</taxon>
        <taxon>Pseudomonadota</taxon>
        <taxon>Alphaproteobacteria</taxon>
        <taxon>Hyphomicrobiales</taxon>
        <taxon>Nitrobacteraceae</taxon>
        <taxon>Afipia</taxon>
    </lineage>
</organism>
<keyword evidence="3" id="KW-1185">Reference proteome</keyword>
<evidence type="ECO:0000313" key="3">
    <source>
        <dbReference type="Proteomes" id="UP000480266"/>
    </source>
</evidence>
<evidence type="ECO:0000313" key="2">
    <source>
        <dbReference type="EMBL" id="NGX96383.1"/>
    </source>
</evidence>
<protein>
    <recommendedName>
        <fullName evidence="1">Phage neck terminator protein gp12-like domain-containing protein</fullName>
    </recommendedName>
</protein>
<accession>A0A7C9RFS8</accession>
<gene>
    <name evidence="2" type="ORF">G4V63_14535</name>
</gene>
<proteinExistence type="predicted"/>
<dbReference type="Pfam" id="PF23961">
    <property type="entry name" value="Phage_tail_terminator_9"/>
    <property type="match status" value="1"/>
</dbReference>
<dbReference type="InterPro" id="IPR057087">
    <property type="entry name" value="Gp12-like"/>
</dbReference>
<dbReference type="AlphaFoldDB" id="A0A7C9RFS8"/>
<dbReference type="EMBL" id="JAAMRR010000746">
    <property type="protein sequence ID" value="NGX96383.1"/>
    <property type="molecule type" value="Genomic_DNA"/>
</dbReference>
<comment type="caution">
    <text evidence="2">The sequence shown here is derived from an EMBL/GenBank/DDBJ whole genome shotgun (WGS) entry which is preliminary data.</text>
</comment>
<evidence type="ECO:0000259" key="1">
    <source>
        <dbReference type="Pfam" id="PF23961"/>
    </source>
</evidence>
<sequence>MATIALSENLVFDALWAWLSALVVTQIPDSDQVFKGFQNTTATATGNYVVLSPGIKTRQDQGRRSYTRDSIDPLTGVVNVERHTTYSYQVDCYGQLGPDVADIVAIAWRSLWGCDQLEGAAITPLYADEPVQLNIANSENQYEQRFMLKLYAQVNQVVALPQDFFDAVEVHVETPVDMWPDLP</sequence>
<dbReference type="NCBIfam" id="NF047498">
    <property type="entry name" value="LIC_12616_fam"/>
    <property type="match status" value="1"/>
</dbReference>
<reference evidence="2" key="1">
    <citation type="submission" date="2020-02" db="EMBL/GenBank/DDBJ databases">
        <title>Draft genome sequence of Candidatus Afipia apatlaquensis IBT-C3, a potential strain for decolorization of textile dyes.</title>
        <authorList>
            <person name="Sanchez-Reyes A."/>
            <person name="Breton-Deval L."/>
            <person name="Mangelson H."/>
            <person name="Sanchez-Flores A."/>
        </authorList>
    </citation>
    <scope>NUCLEOTIDE SEQUENCE [LARGE SCALE GENOMIC DNA]</scope>
    <source>
        <strain evidence="2">IBT-C3</strain>
    </source>
</reference>
<dbReference type="Proteomes" id="UP000480266">
    <property type="component" value="Unassembled WGS sequence"/>
</dbReference>
<feature type="domain" description="Phage neck terminator protein gp12-like" evidence="1">
    <location>
        <begin position="11"/>
        <end position="172"/>
    </location>
</feature>
<name>A0A7C9RFS8_9BRAD</name>